<dbReference type="Proteomes" id="UP001548189">
    <property type="component" value="Unassembled WGS sequence"/>
</dbReference>
<organism evidence="1 2">
    <name type="scientific">Aliikangiella maris</name>
    <dbReference type="NCBI Taxonomy" id="3162458"/>
    <lineage>
        <taxon>Bacteria</taxon>
        <taxon>Pseudomonadati</taxon>
        <taxon>Pseudomonadota</taxon>
        <taxon>Gammaproteobacteria</taxon>
        <taxon>Oceanospirillales</taxon>
        <taxon>Pleioneaceae</taxon>
        <taxon>Aliikangiella</taxon>
    </lineage>
</organism>
<dbReference type="EMBL" id="JBEVCJ010000008">
    <property type="protein sequence ID" value="MET1255265.1"/>
    <property type="molecule type" value="Genomic_DNA"/>
</dbReference>
<gene>
    <name evidence="1" type="ORF">ABVT43_09030</name>
</gene>
<name>A0ABV2BTM0_9GAMM</name>
<evidence type="ECO:0000313" key="1">
    <source>
        <dbReference type="EMBL" id="MET1255265.1"/>
    </source>
</evidence>
<proteinExistence type="predicted"/>
<comment type="caution">
    <text evidence="1">The sequence shown here is derived from an EMBL/GenBank/DDBJ whole genome shotgun (WGS) entry which is preliminary data.</text>
</comment>
<sequence>MSNGYRLRMRDELERRYNALREQSIRMANQTLRLPNVRLSLVNNSSYAAFQRWQHHPNRKVNWDWPISWHSWKLNYPKRFECATWKGDELIGFAMGRPTYRATGLRLDYIEKSPVASEPHLDLTYLALYAYATLLGATHIKIMHPINSDIRDYYEQKGFKYDPKSDSCIRRII</sequence>
<protein>
    <submittedName>
        <fullName evidence="1">Uncharacterized protein</fullName>
    </submittedName>
</protein>
<reference evidence="1 2" key="1">
    <citation type="submission" date="2024-06" db="EMBL/GenBank/DDBJ databases">
        <authorList>
            <person name="Li F."/>
        </authorList>
    </citation>
    <scope>NUCLEOTIDE SEQUENCE [LARGE SCALE GENOMIC DNA]</scope>
    <source>
        <strain evidence="1 2">GXAS 311</strain>
    </source>
</reference>
<keyword evidence="2" id="KW-1185">Reference proteome</keyword>
<evidence type="ECO:0000313" key="2">
    <source>
        <dbReference type="Proteomes" id="UP001548189"/>
    </source>
</evidence>
<accession>A0ABV2BTM0</accession>